<accession>A0A6A6NNV9</accession>
<keyword evidence="3" id="KW-1185">Reference proteome</keyword>
<dbReference type="EMBL" id="MU001697">
    <property type="protein sequence ID" value="KAF2453470.1"/>
    <property type="molecule type" value="Genomic_DNA"/>
</dbReference>
<feature type="compositionally biased region" description="Low complexity" evidence="1">
    <location>
        <begin position="440"/>
        <end position="471"/>
    </location>
</feature>
<sequence length="880" mass="94235">MAPIVVATLQGGPPPPTETAKHNGGLQVMPLDMRPEVLEELLNAIRSGKPPQLHLGRVQTIKYGSKTHVLDTTRERHPHELYQAEGAAMEGALQFRGVVGHRLAVQEAEEVTAGTDVALERLKSSLASLQQEKEARQTDVETDTLELPPTSKSSAWAKRKALLKRPAVLSSTPSRSLSASPNLSALASPSQLSAPPTSNPLQKPDLSEMRNAKREAVLYLLAIRPIKFSDIRATTKMREAELAELLPSVATKVGEGARSAGLHEAQWRLRDKMYQEIQPWAFGYADADRRLVVDNCVRAYDRLRLSPASYVWQLLLPRRERGKGVCLSKLGKLHDGPLQAPSPRLGPGGGGGAAAAAGVGAGFKKGGGVRKTMASVAKERKEKMERREKMKAERAERVREKEEKERSEKEKEKEEKEKKKEKEKERKNGEALGAQKKKTTATTATATLTAVREAKKAAVAAASDQAAPPASLKKKALDSAARGSSTTTATAHATSDAPPGAARAAAAMKKSAAVSSSLAAAAARDPTAAKSSARTTTTTTTATPSGPTAPTTGAPRKKAMPAAPATKPKNPSPLSASPPVNASDFEDGHPVHARLSASPMKAAEGPRGAARKRKAEEEDEEDEATAAGLVVKKARKADVPMKEATKLKRRVRNDDDDDVDDDDDDDGDDDAVAHGRRRRRRGENGAVAVPAAPARPAKAKKLSSAADAASATRRAAPAVEAPAAAEPASGSSASPAAEPAPAAGRAQQQQQQQQHLPMSYRQTVSTAVRFRRYYEQYAELYGRMAGAAEAPTAAQRAKLLAMHEKLKGMKREIREGALVLKLWSVRDRSAGRMLQRRQDFASRAWRRKLKPALQPDRGAGGHALRFNSFELAPVERGNAA</sequence>
<feature type="compositionally biased region" description="Low complexity" evidence="1">
    <location>
        <begin position="684"/>
        <end position="754"/>
    </location>
</feature>
<feature type="compositionally biased region" description="Low complexity" evidence="1">
    <location>
        <begin position="169"/>
        <end position="196"/>
    </location>
</feature>
<dbReference type="OrthoDB" id="2587563at2759"/>
<feature type="compositionally biased region" description="Gly residues" evidence="1">
    <location>
        <begin position="346"/>
        <end position="366"/>
    </location>
</feature>
<gene>
    <name evidence="2" type="ORF">BDY21DRAFT_367011</name>
</gene>
<dbReference type="InterPro" id="IPR036390">
    <property type="entry name" value="WH_DNA-bd_sf"/>
</dbReference>
<feature type="compositionally biased region" description="Basic and acidic residues" evidence="1">
    <location>
        <begin position="636"/>
        <end position="646"/>
    </location>
</feature>
<dbReference type="Proteomes" id="UP000799766">
    <property type="component" value="Unassembled WGS sequence"/>
</dbReference>
<dbReference type="SUPFAM" id="SSF46785">
    <property type="entry name" value="Winged helix' DNA-binding domain"/>
    <property type="match status" value="1"/>
</dbReference>
<feature type="region of interest" description="Disordered" evidence="1">
    <location>
        <begin position="333"/>
        <end position="760"/>
    </location>
</feature>
<evidence type="ECO:0000313" key="2">
    <source>
        <dbReference type="EMBL" id="KAF2453470.1"/>
    </source>
</evidence>
<protein>
    <submittedName>
        <fullName evidence="2">Uncharacterized protein</fullName>
    </submittedName>
</protein>
<name>A0A6A6NNV9_9PEZI</name>
<dbReference type="InterPro" id="IPR042065">
    <property type="entry name" value="E3_ELL-like"/>
</dbReference>
<dbReference type="UniPathway" id="UPA00143"/>
<dbReference type="GO" id="GO:0016567">
    <property type="term" value="P:protein ubiquitination"/>
    <property type="evidence" value="ECO:0007669"/>
    <property type="project" value="UniProtKB-UniPathway"/>
</dbReference>
<dbReference type="Gene3D" id="1.10.10.2670">
    <property type="entry name" value="E3 ubiquitin-protein ligase"/>
    <property type="match status" value="1"/>
</dbReference>
<feature type="compositionally biased region" description="Acidic residues" evidence="1">
    <location>
        <begin position="654"/>
        <end position="670"/>
    </location>
</feature>
<dbReference type="AlphaFoldDB" id="A0A6A6NNV9"/>
<feature type="region of interest" description="Disordered" evidence="1">
    <location>
        <begin position="130"/>
        <end position="151"/>
    </location>
</feature>
<feature type="compositionally biased region" description="Low complexity" evidence="1">
    <location>
        <begin position="478"/>
        <end position="573"/>
    </location>
</feature>
<feature type="compositionally biased region" description="Basic and acidic residues" evidence="1">
    <location>
        <begin position="377"/>
        <end position="429"/>
    </location>
</feature>
<evidence type="ECO:0000313" key="3">
    <source>
        <dbReference type="Proteomes" id="UP000799766"/>
    </source>
</evidence>
<evidence type="ECO:0000256" key="1">
    <source>
        <dbReference type="SAM" id="MobiDB-lite"/>
    </source>
</evidence>
<reference evidence="2" key="1">
    <citation type="journal article" date="2020" name="Stud. Mycol.">
        <title>101 Dothideomycetes genomes: a test case for predicting lifestyles and emergence of pathogens.</title>
        <authorList>
            <person name="Haridas S."/>
            <person name="Albert R."/>
            <person name="Binder M."/>
            <person name="Bloem J."/>
            <person name="Labutti K."/>
            <person name="Salamov A."/>
            <person name="Andreopoulos B."/>
            <person name="Baker S."/>
            <person name="Barry K."/>
            <person name="Bills G."/>
            <person name="Bluhm B."/>
            <person name="Cannon C."/>
            <person name="Castanera R."/>
            <person name="Culley D."/>
            <person name="Daum C."/>
            <person name="Ezra D."/>
            <person name="Gonzalez J."/>
            <person name="Henrissat B."/>
            <person name="Kuo A."/>
            <person name="Liang C."/>
            <person name="Lipzen A."/>
            <person name="Lutzoni F."/>
            <person name="Magnuson J."/>
            <person name="Mondo S."/>
            <person name="Nolan M."/>
            <person name="Ohm R."/>
            <person name="Pangilinan J."/>
            <person name="Park H.-J."/>
            <person name="Ramirez L."/>
            <person name="Alfaro M."/>
            <person name="Sun H."/>
            <person name="Tritt A."/>
            <person name="Yoshinaga Y."/>
            <person name="Zwiers L.-H."/>
            <person name="Turgeon B."/>
            <person name="Goodwin S."/>
            <person name="Spatafora J."/>
            <person name="Crous P."/>
            <person name="Grigoriev I."/>
        </authorList>
    </citation>
    <scope>NUCLEOTIDE SEQUENCE</scope>
    <source>
        <strain evidence="2">ATCC 16933</strain>
    </source>
</reference>
<feature type="region of interest" description="Disordered" evidence="1">
    <location>
        <begin position="167"/>
        <end position="205"/>
    </location>
</feature>
<proteinExistence type="predicted"/>
<organism evidence="2 3">
    <name type="scientific">Lineolata rhizophorae</name>
    <dbReference type="NCBI Taxonomy" id="578093"/>
    <lineage>
        <taxon>Eukaryota</taxon>
        <taxon>Fungi</taxon>
        <taxon>Dikarya</taxon>
        <taxon>Ascomycota</taxon>
        <taxon>Pezizomycotina</taxon>
        <taxon>Dothideomycetes</taxon>
        <taxon>Dothideomycetes incertae sedis</taxon>
        <taxon>Lineolatales</taxon>
        <taxon>Lineolataceae</taxon>
        <taxon>Lineolata</taxon>
    </lineage>
</organism>